<name>A0A0G4MAH0_VERLO</name>
<accession>A0A0G4MAH0</accession>
<dbReference type="Gene3D" id="3.60.70.12">
    <property type="entry name" value="L-amino peptidase D-ALA esterase/amidase"/>
    <property type="match status" value="1"/>
</dbReference>
<dbReference type="InterPro" id="IPR002813">
    <property type="entry name" value="Arg_biosynth_ArgJ"/>
</dbReference>
<dbReference type="EMBL" id="CVQH01021661">
    <property type="protein sequence ID" value="CRK31267.1"/>
    <property type="molecule type" value="Genomic_DNA"/>
</dbReference>
<reference evidence="5 6" key="1">
    <citation type="submission" date="2015-05" db="EMBL/GenBank/DDBJ databases">
        <authorList>
            <person name="Wang D.B."/>
            <person name="Wang M."/>
        </authorList>
    </citation>
    <scope>NUCLEOTIDE SEQUENCE [LARGE SCALE GENOMIC DNA]</scope>
    <source>
        <strain evidence="5">VL1</strain>
    </source>
</reference>
<keyword evidence="6" id="KW-1185">Reference proteome</keyword>
<evidence type="ECO:0000313" key="6">
    <source>
        <dbReference type="Proteomes" id="UP000044602"/>
    </source>
</evidence>
<feature type="non-terminal residue" evidence="5">
    <location>
        <position position="217"/>
    </location>
</feature>
<dbReference type="PANTHER" id="PTHR23100:SF0">
    <property type="entry name" value="ARGININE BIOSYNTHESIS BIFUNCTIONAL PROTEIN ARGJ, MITOCHONDRIAL"/>
    <property type="match status" value="1"/>
</dbReference>
<organism evidence="5 6">
    <name type="scientific">Verticillium longisporum</name>
    <name type="common">Verticillium dahliae var. longisporum</name>
    <dbReference type="NCBI Taxonomy" id="100787"/>
    <lineage>
        <taxon>Eukaryota</taxon>
        <taxon>Fungi</taxon>
        <taxon>Dikarya</taxon>
        <taxon>Ascomycota</taxon>
        <taxon>Pezizomycotina</taxon>
        <taxon>Sordariomycetes</taxon>
        <taxon>Hypocreomycetidae</taxon>
        <taxon>Glomerellales</taxon>
        <taxon>Plectosphaerellaceae</taxon>
        <taxon>Verticillium</taxon>
    </lineage>
</organism>
<protein>
    <submittedName>
        <fullName evidence="5">Uncharacterized protein</fullName>
    </submittedName>
</protein>
<dbReference type="GO" id="GO:0006592">
    <property type="term" value="P:ornithine biosynthetic process"/>
    <property type="evidence" value="ECO:0007669"/>
    <property type="project" value="TreeGrafter"/>
</dbReference>
<sequence length="217" mass="22714">MAASFKALPQQLTLTRSFARCYSVSAESIPAAKKKYVPTEGSYPQGFQASGILVGVKPGNKTKPDLAFLTSDRPCAAAAVFTKNKFQAAPVTFSRDLLQRRGNRGIRGVLINSGCANAVTGKGGLEDASLMARAADEQLGGEDGAGSSTIVMSTGVIGQRLPIDKIVGNVGAAHGALGSRHKDWLACATAICTTDTFPKLMSRTFSLPSSPGVEYRM</sequence>
<evidence type="ECO:0000256" key="2">
    <source>
        <dbReference type="ARBA" id="ARBA00022605"/>
    </source>
</evidence>
<gene>
    <name evidence="5" type="ORF">BN1708_018670</name>
</gene>
<keyword evidence="2" id="KW-0028">Amino-acid biosynthesis</keyword>
<dbReference type="AlphaFoldDB" id="A0A0G4MAH0"/>
<dbReference type="Pfam" id="PF01960">
    <property type="entry name" value="ArgJ"/>
    <property type="match status" value="1"/>
</dbReference>
<dbReference type="STRING" id="100787.A0A0G4MAH0"/>
<dbReference type="GO" id="GO:0005759">
    <property type="term" value="C:mitochondrial matrix"/>
    <property type="evidence" value="ECO:0007669"/>
    <property type="project" value="TreeGrafter"/>
</dbReference>
<dbReference type="Proteomes" id="UP000044602">
    <property type="component" value="Unassembled WGS sequence"/>
</dbReference>
<evidence type="ECO:0000313" key="5">
    <source>
        <dbReference type="EMBL" id="CRK31267.1"/>
    </source>
</evidence>
<evidence type="ECO:0000256" key="1">
    <source>
        <dbReference type="ARBA" id="ARBA00022571"/>
    </source>
</evidence>
<keyword evidence="1" id="KW-0055">Arginine biosynthesis</keyword>
<keyword evidence="4" id="KW-0511">Multifunctional enzyme</keyword>
<dbReference type="PANTHER" id="PTHR23100">
    <property type="entry name" value="ARGININE BIOSYNTHESIS BIFUNCTIONAL PROTEIN ARGJ"/>
    <property type="match status" value="1"/>
</dbReference>
<dbReference type="SUPFAM" id="SSF56266">
    <property type="entry name" value="DmpA/ArgJ-like"/>
    <property type="match status" value="1"/>
</dbReference>
<evidence type="ECO:0000256" key="3">
    <source>
        <dbReference type="ARBA" id="ARBA00023128"/>
    </source>
</evidence>
<proteinExistence type="predicted"/>
<dbReference type="GO" id="GO:0004042">
    <property type="term" value="F:L-glutamate N-acetyltransferase activity"/>
    <property type="evidence" value="ECO:0007669"/>
    <property type="project" value="TreeGrafter"/>
</dbReference>
<keyword evidence="3" id="KW-0496">Mitochondrion</keyword>
<dbReference type="InterPro" id="IPR016117">
    <property type="entry name" value="ArgJ-like_dom_sf"/>
</dbReference>
<dbReference type="GO" id="GO:0006526">
    <property type="term" value="P:L-arginine biosynthetic process"/>
    <property type="evidence" value="ECO:0007669"/>
    <property type="project" value="UniProtKB-KW"/>
</dbReference>
<dbReference type="GO" id="GO:0004358">
    <property type="term" value="F:L-glutamate N-acetyltransferase activity, acting on acetyl-L-ornithine as donor"/>
    <property type="evidence" value="ECO:0007669"/>
    <property type="project" value="InterPro"/>
</dbReference>
<evidence type="ECO:0000256" key="4">
    <source>
        <dbReference type="ARBA" id="ARBA00023268"/>
    </source>
</evidence>